<dbReference type="EMBL" id="CP014544">
    <property type="protein sequence ID" value="AMO66920.1"/>
    <property type="molecule type" value="Genomic_DNA"/>
</dbReference>
<proteinExistence type="predicted"/>
<dbReference type="Proteomes" id="UP000074119">
    <property type="component" value="Chromosome"/>
</dbReference>
<dbReference type="KEGG" id="zal:AZF00_00770"/>
<sequence length="176" mass="19780">MAFINGRIDGVSIVVPEDGGIVIRCEEPEFNHLQMWNVLWNGAEKLRFAWIIRSGGSDALAIDIGTLFEDQGNNSKEFQRFIRKDDHKSYAFLSFIKDEYGSGGVIEAVIYLEENVFKTVLDQFQSALQANNMVYSISFHTTDISPISESMQHKILGNHYIVNGVAFSFGRGKVGH</sequence>
<dbReference type="RefSeq" id="WP_062382407.1">
    <property type="nucleotide sequence ID" value="NZ_CP014544.1"/>
</dbReference>
<dbReference type="AlphaFoldDB" id="A0A127M117"/>
<protein>
    <submittedName>
        <fullName evidence="1">Uncharacterized protein</fullName>
    </submittedName>
</protein>
<evidence type="ECO:0000313" key="2">
    <source>
        <dbReference type="Proteomes" id="UP000074119"/>
    </source>
</evidence>
<organism evidence="1 2">
    <name type="scientific">Zhongshania aliphaticivorans</name>
    <dbReference type="NCBI Taxonomy" id="1470434"/>
    <lineage>
        <taxon>Bacteria</taxon>
        <taxon>Pseudomonadati</taxon>
        <taxon>Pseudomonadota</taxon>
        <taxon>Gammaproteobacteria</taxon>
        <taxon>Cellvibrionales</taxon>
        <taxon>Spongiibacteraceae</taxon>
        <taxon>Zhongshania</taxon>
    </lineage>
</organism>
<dbReference type="STRING" id="1470434.AZF00_00770"/>
<name>A0A127M117_9GAMM</name>
<evidence type="ECO:0000313" key="1">
    <source>
        <dbReference type="EMBL" id="AMO66920.1"/>
    </source>
</evidence>
<reference evidence="1 2" key="1">
    <citation type="submission" date="2015-12" db="EMBL/GenBank/DDBJ databases">
        <authorList>
            <person name="Shamseldin A."/>
            <person name="Moawad H."/>
            <person name="Abd El-Rahim W.M."/>
            <person name="Sadowsky M.J."/>
        </authorList>
    </citation>
    <scope>NUCLEOTIDE SEQUENCE [LARGE SCALE GENOMIC DNA]</scope>
    <source>
        <strain evidence="1 2">SM2</strain>
    </source>
</reference>
<gene>
    <name evidence="1" type="ORF">AZF00_00770</name>
</gene>
<accession>A0A127M117</accession>